<sequence length="76" mass="8974">MFDITAETKKVREDMEKQGYVLTEEEYQIILEYTIRKSDRCGKGRDYVPLLLEDEIKNYYFRNTVTAISLINMAVA</sequence>
<organism evidence="1 2">
    <name type="scientific">Blautia hominis</name>
    <dbReference type="NCBI Taxonomy" id="2025493"/>
    <lineage>
        <taxon>Bacteria</taxon>
        <taxon>Bacillati</taxon>
        <taxon>Bacillota</taxon>
        <taxon>Clostridia</taxon>
        <taxon>Lachnospirales</taxon>
        <taxon>Lachnospiraceae</taxon>
        <taxon>Blautia</taxon>
    </lineage>
</organism>
<dbReference type="Proteomes" id="UP001600943">
    <property type="component" value="Unassembled WGS sequence"/>
</dbReference>
<proteinExistence type="predicted"/>
<reference evidence="1 2" key="1">
    <citation type="submission" date="2024-04" db="EMBL/GenBank/DDBJ databases">
        <title>Defined microbial consortia suppress multidrug-resistant proinflammatory Enterobacteriaceae via ecological control.</title>
        <authorList>
            <person name="Furuichi M."/>
            <person name="Kawaguchi T."/>
            <person name="Pust M."/>
            <person name="Yasuma K."/>
            <person name="Plichta D."/>
            <person name="Hasegawa N."/>
            <person name="Ohya T."/>
            <person name="Bhattarai S."/>
            <person name="Sasajima S."/>
            <person name="Aoto Y."/>
            <person name="Tuganbaev T."/>
            <person name="Yaginuma M."/>
            <person name="Ueda M."/>
            <person name="Okahashi N."/>
            <person name="Amafuji K."/>
            <person name="Kiridooshi Y."/>
            <person name="Sugita K."/>
            <person name="Strazar M."/>
            <person name="Skelly A."/>
            <person name="Suda W."/>
            <person name="Hattori M."/>
            <person name="Nakamoto N."/>
            <person name="Caballero S."/>
            <person name="Norman J."/>
            <person name="Olle B."/>
            <person name="Tanoue T."/>
            <person name="Arita M."/>
            <person name="Bucci V."/>
            <person name="Atarashi K."/>
            <person name="Xavier R."/>
            <person name="Honda K."/>
        </authorList>
    </citation>
    <scope>NUCLEOTIDE SEQUENCE [LARGE SCALE GENOMIC DNA]</scope>
    <source>
        <strain evidence="2">k04-0078-D8-1</strain>
    </source>
</reference>
<gene>
    <name evidence="1" type="ORF">K040078D81_20830</name>
</gene>
<name>A0ABQ0B933_9FIRM</name>
<evidence type="ECO:0000313" key="1">
    <source>
        <dbReference type="EMBL" id="GAA6407966.1"/>
    </source>
</evidence>
<keyword evidence="2" id="KW-1185">Reference proteome</keyword>
<comment type="caution">
    <text evidence="1">The sequence shown here is derived from an EMBL/GenBank/DDBJ whole genome shotgun (WGS) entry which is preliminary data.</text>
</comment>
<protein>
    <submittedName>
        <fullName evidence="1">Uncharacterized protein</fullName>
    </submittedName>
</protein>
<evidence type="ECO:0000313" key="2">
    <source>
        <dbReference type="Proteomes" id="UP001600943"/>
    </source>
</evidence>
<accession>A0ABQ0B933</accession>
<dbReference type="RefSeq" id="WP_195659667.1">
    <property type="nucleotide sequence ID" value="NZ_BAABYW010000001.1"/>
</dbReference>
<dbReference type="EMBL" id="BAABYW010000001">
    <property type="protein sequence ID" value="GAA6407966.1"/>
    <property type="molecule type" value="Genomic_DNA"/>
</dbReference>